<dbReference type="PRINTS" id="PR00793">
    <property type="entry name" value="PROAMNOPTASE"/>
</dbReference>
<evidence type="ECO:0000256" key="7">
    <source>
        <dbReference type="ARBA" id="ARBA00022490"/>
    </source>
</evidence>
<evidence type="ECO:0000313" key="15">
    <source>
        <dbReference type="Proteomes" id="UP001157134"/>
    </source>
</evidence>
<evidence type="ECO:0000259" key="13">
    <source>
        <dbReference type="Pfam" id="PF00561"/>
    </source>
</evidence>
<comment type="similarity">
    <text evidence="3 11 12">Belongs to the peptidase S33 family.</text>
</comment>
<dbReference type="Gene3D" id="3.40.50.1820">
    <property type="entry name" value="alpha/beta hydrolase"/>
    <property type="match status" value="1"/>
</dbReference>
<dbReference type="PANTHER" id="PTHR43722">
    <property type="entry name" value="PROLINE IMINOPEPTIDASE"/>
    <property type="match status" value="1"/>
</dbReference>
<dbReference type="Proteomes" id="UP001157134">
    <property type="component" value="Unassembled WGS sequence"/>
</dbReference>
<dbReference type="EMBL" id="BSSV01000011">
    <property type="protein sequence ID" value="GLX87388.1"/>
    <property type="molecule type" value="Genomic_DNA"/>
</dbReference>
<feature type="domain" description="AB hydrolase-1" evidence="13">
    <location>
        <begin position="38"/>
        <end position="300"/>
    </location>
</feature>
<evidence type="ECO:0000256" key="12">
    <source>
        <dbReference type="RuleBase" id="RU003421"/>
    </source>
</evidence>
<proteinExistence type="inferred from homology"/>
<keyword evidence="7 11" id="KW-0963">Cytoplasm</keyword>
<evidence type="ECO:0000256" key="10">
    <source>
        <dbReference type="ARBA" id="ARBA00029605"/>
    </source>
</evidence>
<evidence type="ECO:0000313" key="14">
    <source>
        <dbReference type="EMBL" id="GLX87388.1"/>
    </source>
</evidence>
<dbReference type="NCBIfam" id="TIGR01249">
    <property type="entry name" value="pro_imino_pep_1"/>
    <property type="match status" value="1"/>
</dbReference>
<evidence type="ECO:0000256" key="11">
    <source>
        <dbReference type="PIRNR" id="PIRNR006431"/>
    </source>
</evidence>
<evidence type="ECO:0000256" key="3">
    <source>
        <dbReference type="ARBA" id="ARBA00010088"/>
    </source>
</evidence>
<dbReference type="InterPro" id="IPR029058">
    <property type="entry name" value="AB_hydrolase_fold"/>
</dbReference>
<reference evidence="14 15" key="1">
    <citation type="submission" date="2023-03" db="EMBL/GenBank/DDBJ databases">
        <title>Thalassotalea loyana LMG 22536T draft genome sequence.</title>
        <authorList>
            <person name="Sawabe T."/>
        </authorList>
    </citation>
    <scope>NUCLEOTIDE SEQUENCE [LARGE SCALE GENOMIC DNA]</scope>
    <source>
        <strain evidence="14 15">LMG 22536</strain>
    </source>
</reference>
<accession>A0ABQ6HH58</accession>
<keyword evidence="15" id="KW-1185">Reference proteome</keyword>
<evidence type="ECO:0000256" key="1">
    <source>
        <dbReference type="ARBA" id="ARBA00001585"/>
    </source>
</evidence>
<comment type="catalytic activity">
    <reaction evidence="1 11 12">
        <text>Release of N-terminal proline from a peptide.</text>
        <dbReference type="EC" id="3.4.11.5"/>
    </reaction>
</comment>
<dbReference type="PANTHER" id="PTHR43722:SF1">
    <property type="entry name" value="PROLINE IMINOPEPTIDASE"/>
    <property type="match status" value="1"/>
</dbReference>
<keyword evidence="9 11" id="KW-0378">Hydrolase</keyword>
<evidence type="ECO:0000256" key="2">
    <source>
        <dbReference type="ARBA" id="ARBA00004496"/>
    </source>
</evidence>
<dbReference type="InterPro" id="IPR000073">
    <property type="entry name" value="AB_hydrolase_1"/>
</dbReference>
<dbReference type="EC" id="3.4.11.5" evidence="4 11"/>
<dbReference type="PIRSF" id="PIRSF006431">
    <property type="entry name" value="Pept_S33"/>
    <property type="match status" value="1"/>
</dbReference>
<evidence type="ECO:0000256" key="9">
    <source>
        <dbReference type="ARBA" id="ARBA00022801"/>
    </source>
</evidence>
<keyword evidence="6 11" id="KW-0031">Aminopeptidase</keyword>
<dbReference type="InterPro" id="IPR005944">
    <property type="entry name" value="Pro_iminopeptidase"/>
</dbReference>
<evidence type="ECO:0000256" key="5">
    <source>
        <dbReference type="ARBA" id="ARBA00021843"/>
    </source>
</evidence>
<gene>
    <name evidence="14" type="primary">pip</name>
    <name evidence="14" type="ORF">tloyanaT_36410</name>
</gene>
<dbReference type="InterPro" id="IPR002410">
    <property type="entry name" value="Peptidase_S33"/>
</dbReference>
<evidence type="ECO:0000256" key="4">
    <source>
        <dbReference type="ARBA" id="ARBA00012568"/>
    </source>
</evidence>
<dbReference type="SUPFAM" id="SSF53474">
    <property type="entry name" value="alpha/beta-Hydrolases"/>
    <property type="match status" value="1"/>
</dbReference>
<sequence>MLLKSLYPKISANGTHFLNVSDEHQIYVEDSGNRQGIPVIYCHGGPGAGASSDFRRYFDPEKYHIILFDQRGCGRSLPSPSIKHLDLAALIADMEKIREYFSIDRWLVTGGSWGTTLSLAYGQSYPKRCLGFILRGVFLATKPEYDWLYQPNGVAKFFPEYYRDFTSPLTPEQRQDPLSAYYHLVQSDNEVAAIAACKAWFLYEDRMSSIEHQGDCKHEIDDPHIAHCLAMQSAYFFYHNSFLREGQLLGNMEKINHLPAFILHGRYDMICQLDIAYQLFNSWPSAQLQVLPVAGHSGFERQTIDAFCKAADKMAEFIQGI</sequence>
<name>A0ABQ6HH58_9GAMM</name>
<organism evidence="14 15">
    <name type="scientific">Thalassotalea loyana</name>
    <dbReference type="NCBI Taxonomy" id="280483"/>
    <lineage>
        <taxon>Bacteria</taxon>
        <taxon>Pseudomonadati</taxon>
        <taxon>Pseudomonadota</taxon>
        <taxon>Gammaproteobacteria</taxon>
        <taxon>Alteromonadales</taxon>
        <taxon>Colwelliaceae</taxon>
        <taxon>Thalassotalea</taxon>
    </lineage>
</organism>
<dbReference type="Pfam" id="PF00561">
    <property type="entry name" value="Abhydrolase_1"/>
    <property type="match status" value="1"/>
</dbReference>
<keyword evidence="8 11" id="KW-0645">Protease</keyword>
<evidence type="ECO:0000256" key="8">
    <source>
        <dbReference type="ARBA" id="ARBA00022670"/>
    </source>
</evidence>
<protein>
    <recommendedName>
        <fullName evidence="5 11">Proline iminopeptidase</fullName>
        <shortName evidence="11">PIP</shortName>
        <ecNumber evidence="4 11">3.4.11.5</ecNumber>
    </recommendedName>
    <alternativeName>
        <fullName evidence="10 11">Prolyl aminopeptidase</fullName>
    </alternativeName>
</protein>
<evidence type="ECO:0000256" key="6">
    <source>
        <dbReference type="ARBA" id="ARBA00022438"/>
    </source>
</evidence>
<comment type="caution">
    <text evidence="14">The sequence shown here is derived from an EMBL/GenBank/DDBJ whole genome shotgun (WGS) entry which is preliminary data.</text>
</comment>
<comment type="subcellular location">
    <subcellularLocation>
        <location evidence="2 11">Cytoplasm</location>
    </subcellularLocation>
</comment>